<keyword evidence="1" id="KW-0472">Membrane</keyword>
<keyword evidence="1" id="KW-1133">Transmembrane helix</keyword>
<accession>A0ABU4RNK7</accession>
<comment type="caution">
    <text evidence="2">The sequence shown here is derived from an EMBL/GenBank/DDBJ whole genome shotgun (WGS) entry which is preliminary data.</text>
</comment>
<keyword evidence="3" id="KW-1185">Reference proteome</keyword>
<reference evidence="2 3" key="1">
    <citation type="submission" date="2023-11" db="EMBL/GenBank/DDBJ databases">
        <authorList>
            <person name="Bao R."/>
        </authorList>
    </citation>
    <scope>NUCLEOTIDE SEQUENCE [LARGE SCALE GENOMIC DNA]</scope>
    <source>
        <strain evidence="2 3">PJ23</strain>
    </source>
</reference>
<gene>
    <name evidence="2" type="ORF">SCD90_10120</name>
</gene>
<sequence length="262" mass="29620">MSLIVDYRRQQAAQAQLDQILKNPNSALLVHYSCESFYKTDGRSPRITSIAARRYGSGQTISFSIHKMAEIDCVPMDRIRDHYDALERKMLDEFYEFIAENAHVKWVHWNMRDENYGFEAIKRRYQVLGGSPRASVPEQNRIDLARLLVDRYGRDYTGHPRLESLVMSNAMTTTGFLNGQEESDAWDQGRFLDLHRSTLRKVDLFGAIISRVEDGSLKTQSGWLARVLGAVQAHPVISGLVLFGSLAGALAALVNGAQWLLS</sequence>
<dbReference type="RefSeq" id="WP_319844550.1">
    <property type="nucleotide sequence ID" value="NZ_JAXAFJ010000005.1"/>
</dbReference>
<proteinExistence type="predicted"/>
<dbReference type="EMBL" id="JAXAFJ010000005">
    <property type="protein sequence ID" value="MDX6806422.1"/>
    <property type="molecule type" value="Genomic_DNA"/>
</dbReference>
<dbReference type="Proteomes" id="UP001274321">
    <property type="component" value="Unassembled WGS sequence"/>
</dbReference>
<evidence type="ECO:0000313" key="2">
    <source>
        <dbReference type="EMBL" id="MDX6806422.1"/>
    </source>
</evidence>
<keyword evidence="1" id="KW-0812">Transmembrane</keyword>
<feature type="transmembrane region" description="Helical" evidence="1">
    <location>
        <begin position="236"/>
        <end position="261"/>
    </location>
</feature>
<name>A0ABU4RNK7_9HYPH</name>
<evidence type="ECO:0000313" key="3">
    <source>
        <dbReference type="Proteomes" id="UP001274321"/>
    </source>
</evidence>
<evidence type="ECO:0000256" key="1">
    <source>
        <dbReference type="SAM" id="Phobius"/>
    </source>
</evidence>
<organism evidence="2 3">
    <name type="scientific">Terrihabitans rhizophilus</name>
    <dbReference type="NCBI Taxonomy" id="3092662"/>
    <lineage>
        <taxon>Bacteria</taxon>
        <taxon>Pseudomonadati</taxon>
        <taxon>Pseudomonadota</taxon>
        <taxon>Alphaproteobacteria</taxon>
        <taxon>Hyphomicrobiales</taxon>
        <taxon>Terrihabitans</taxon>
    </lineage>
</organism>
<protein>
    <submittedName>
        <fullName evidence="2">Uncharacterized protein</fullName>
    </submittedName>
</protein>